<dbReference type="KEGG" id="cmet:K6K41_10635"/>
<dbReference type="PRINTS" id="PR00081">
    <property type="entry name" value="GDHRDH"/>
</dbReference>
<dbReference type="SUPFAM" id="SSF51735">
    <property type="entry name" value="NAD(P)-binding Rossmann-fold domains"/>
    <property type="match status" value="1"/>
</dbReference>
<dbReference type="Proteomes" id="UP000825701">
    <property type="component" value="Chromosome"/>
</dbReference>
<proteinExistence type="inferred from homology"/>
<dbReference type="RefSeq" id="WP_261405109.1">
    <property type="nucleotide sequence ID" value="NZ_CP081869.1"/>
</dbReference>
<keyword evidence="5" id="KW-1185">Reference proteome</keyword>
<dbReference type="InterPro" id="IPR002347">
    <property type="entry name" value="SDR_fam"/>
</dbReference>
<dbReference type="PANTHER" id="PTHR43086">
    <property type="entry name" value="VERY-LONG-CHAIN 3-OXOOACYL-COA REDUCTASE"/>
    <property type="match status" value="1"/>
</dbReference>
<name>A0A9E6UP19_9HYPH</name>
<dbReference type="EMBL" id="CP081869">
    <property type="protein sequence ID" value="QZO01771.1"/>
    <property type="molecule type" value="Genomic_DNA"/>
</dbReference>
<comment type="similarity">
    <text evidence="1 3">Belongs to the short-chain dehydrogenases/reductases (SDR) family.</text>
</comment>
<evidence type="ECO:0000256" key="2">
    <source>
        <dbReference type="ARBA" id="ARBA00023002"/>
    </source>
</evidence>
<evidence type="ECO:0000313" key="4">
    <source>
        <dbReference type="EMBL" id="QZO01771.1"/>
    </source>
</evidence>
<dbReference type="PANTHER" id="PTHR43086:SF3">
    <property type="entry name" value="NADP-DEPENDENT 3-HYDROXY ACID DEHYDROGENASE YDFG"/>
    <property type="match status" value="1"/>
</dbReference>
<evidence type="ECO:0000256" key="1">
    <source>
        <dbReference type="ARBA" id="ARBA00006484"/>
    </source>
</evidence>
<evidence type="ECO:0000313" key="5">
    <source>
        <dbReference type="Proteomes" id="UP000825701"/>
    </source>
</evidence>
<dbReference type="AlphaFoldDB" id="A0A9E6UP19"/>
<dbReference type="CDD" id="cd05233">
    <property type="entry name" value="SDR_c"/>
    <property type="match status" value="1"/>
</dbReference>
<dbReference type="GO" id="GO:0016491">
    <property type="term" value="F:oxidoreductase activity"/>
    <property type="evidence" value="ECO:0007669"/>
    <property type="project" value="UniProtKB-KW"/>
</dbReference>
<dbReference type="PIRSF" id="PIRSF000126">
    <property type="entry name" value="11-beta-HSD1"/>
    <property type="match status" value="1"/>
</dbReference>
<dbReference type="InterPro" id="IPR036291">
    <property type="entry name" value="NAD(P)-bd_dom_sf"/>
</dbReference>
<evidence type="ECO:0000256" key="3">
    <source>
        <dbReference type="RuleBase" id="RU000363"/>
    </source>
</evidence>
<gene>
    <name evidence="4" type="ORF">K6K41_10635</name>
</gene>
<dbReference type="Gene3D" id="3.40.50.720">
    <property type="entry name" value="NAD(P)-binding Rossmann-like Domain"/>
    <property type="match status" value="1"/>
</dbReference>
<protein>
    <submittedName>
        <fullName evidence="4">SDR family oxidoreductase</fullName>
    </submittedName>
</protein>
<accession>A0A9E6UP19</accession>
<reference evidence="4" key="1">
    <citation type="submission" date="2021-08" db="EMBL/GenBank/DDBJ databases">
        <authorList>
            <person name="Zhang H."/>
            <person name="Xu M."/>
            <person name="Yu Z."/>
            <person name="Yang L."/>
            <person name="Cai Y."/>
        </authorList>
    </citation>
    <scope>NUCLEOTIDE SEQUENCE</scope>
    <source>
        <strain evidence="4">CHL1</strain>
    </source>
</reference>
<dbReference type="PRINTS" id="PR00080">
    <property type="entry name" value="SDRFAMILY"/>
</dbReference>
<organism evidence="4 5">
    <name type="scientific">Chenggangzhangella methanolivorans</name>
    <dbReference type="NCBI Taxonomy" id="1437009"/>
    <lineage>
        <taxon>Bacteria</taxon>
        <taxon>Pseudomonadati</taxon>
        <taxon>Pseudomonadota</taxon>
        <taxon>Alphaproteobacteria</taxon>
        <taxon>Hyphomicrobiales</taxon>
        <taxon>Methylopilaceae</taxon>
        <taxon>Chenggangzhangella</taxon>
    </lineage>
</organism>
<keyword evidence="2" id="KW-0560">Oxidoreductase</keyword>
<dbReference type="Pfam" id="PF00106">
    <property type="entry name" value="adh_short"/>
    <property type="match status" value="1"/>
</dbReference>
<sequence length="271" mass="28089">MAVSTLGVALITGASGGIGAMYADRLARRGYDLILVARNEERLEEVATRARNVGGNVVETIAADLNSATDLRMLEARLRDDASVSVLVNNAGFGSASPLLQSNVDDMERMIGVNITALTRLTYAAAPAFVARGGGSIINISSTVAIGLEVLNGVYGASKAYVLALTQSLDHELASKGLRVQAVLPGATATDFWKVAGVGGHQNLPAEIVMRADALVDAALMGFDAGEVVTIPLLQDAGEWDAYDDARKALAGHLGGSLPAPRYLVQTSVAA</sequence>